<feature type="compositionally biased region" description="Basic and acidic residues" evidence="1">
    <location>
        <begin position="1"/>
        <end position="13"/>
    </location>
</feature>
<dbReference type="HOGENOM" id="CLU_087083_0_0_1"/>
<dbReference type="AlphaFoldDB" id="T1IYT1"/>
<dbReference type="EMBL" id="AFFK01020350">
    <property type="status" value="NOT_ANNOTATED_CDS"/>
    <property type="molecule type" value="Genomic_DNA"/>
</dbReference>
<organism evidence="3 4">
    <name type="scientific">Strigamia maritima</name>
    <name type="common">European centipede</name>
    <name type="synonym">Geophilus maritimus</name>
    <dbReference type="NCBI Taxonomy" id="126957"/>
    <lineage>
        <taxon>Eukaryota</taxon>
        <taxon>Metazoa</taxon>
        <taxon>Ecdysozoa</taxon>
        <taxon>Arthropoda</taxon>
        <taxon>Myriapoda</taxon>
        <taxon>Chilopoda</taxon>
        <taxon>Pleurostigmophora</taxon>
        <taxon>Geophilomorpha</taxon>
        <taxon>Linotaeniidae</taxon>
        <taxon>Strigamia</taxon>
    </lineage>
</organism>
<protein>
    <recommendedName>
        <fullName evidence="2">WH1 domain-containing protein</fullName>
    </recommendedName>
</protein>
<feature type="region of interest" description="Disordered" evidence="1">
    <location>
        <begin position="1"/>
        <end position="21"/>
    </location>
</feature>
<feature type="domain" description="WH1" evidence="2">
    <location>
        <begin position="66"/>
        <end position="188"/>
    </location>
</feature>
<dbReference type="InterPro" id="IPR039142">
    <property type="entry name" value="NRF1/Ewg"/>
</dbReference>
<name>T1IYT1_STRMM</name>
<dbReference type="eggNOG" id="ENOG502RZUF">
    <property type="taxonomic scope" value="Eukaryota"/>
</dbReference>
<evidence type="ECO:0000313" key="4">
    <source>
        <dbReference type="Proteomes" id="UP000014500"/>
    </source>
</evidence>
<accession>T1IYT1</accession>
<dbReference type="InterPro" id="IPR000697">
    <property type="entry name" value="WH1/EVH1_dom"/>
</dbReference>
<dbReference type="PANTHER" id="PTHR20338">
    <property type="entry name" value="NUCLEAR RESPIRATORY FACTOR 1"/>
    <property type="match status" value="1"/>
</dbReference>
<dbReference type="Gene3D" id="2.30.29.30">
    <property type="entry name" value="Pleckstrin-homology domain (PH domain)/Phosphotyrosine-binding domain (PTB)"/>
    <property type="match status" value="1"/>
</dbReference>
<evidence type="ECO:0000313" key="3">
    <source>
        <dbReference type="EnsemblMetazoa" id="SMAR006399-PA"/>
    </source>
</evidence>
<feature type="region of interest" description="Disordered" evidence="1">
    <location>
        <begin position="189"/>
        <end position="208"/>
    </location>
</feature>
<evidence type="ECO:0000256" key="1">
    <source>
        <dbReference type="SAM" id="MobiDB-lite"/>
    </source>
</evidence>
<reference evidence="4" key="1">
    <citation type="submission" date="2011-05" db="EMBL/GenBank/DDBJ databases">
        <authorList>
            <person name="Richards S.R."/>
            <person name="Qu J."/>
            <person name="Jiang H."/>
            <person name="Jhangiani S.N."/>
            <person name="Agravi P."/>
            <person name="Goodspeed R."/>
            <person name="Gross S."/>
            <person name="Mandapat C."/>
            <person name="Jackson L."/>
            <person name="Mathew T."/>
            <person name="Pu L."/>
            <person name="Thornton R."/>
            <person name="Saada N."/>
            <person name="Wilczek-Boney K.B."/>
            <person name="Lee S."/>
            <person name="Kovar C."/>
            <person name="Wu Y."/>
            <person name="Scherer S.E."/>
            <person name="Worley K.C."/>
            <person name="Muzny D.M."/>
            <person name="Gibbs R."/>
        </authorList>
    </citation>
    <scope>NUCLEOTIDE SEQUENCE</scope>
    <source>
        <strain evidence="4">Brora</strain>
    </source>
</reference>
<dbReference type="GO" id="GO:0003700">
    <property type="term" value="F:DNA-binding transcription factor activity"/>
    <property type="evidence" value="ECO:0007669"/>
    <property type="project" value="InterPro"/>
</dbReference>
<dbReference type="EnsemblMetazoa" id="SMAR006399-RA">
    <property type="protein sequence ID" value="SMAR006399-PA"/>
    <property type="gene ID" value="SMAR006399"/>
</dbReference>
<dbReference type="Proteomes" id="UP000014500">
    <property type="component" value="Unassembled WGS sequence"/>
</dbReference>
<dbReference type="STRING" id="126957.T1IYT1"/>
<keyword evidence="4" id="KW-1185">Reference proteome</keyword>
<proteinExistence type="predicted"/>
<dbReference type="PhylomeDB" id="T1IYT1"/>
<dbReference type="PROSITE" id="PS50229">
    <property type="entry name" value="WH1"/>
    <property type="match status" value="1"/>
</dbReference>
<evidence type="ECO:0000259" key="2">
    <source>
        <dbReference type="PROSITE" id="PS50229"/>
    </source>
</evidence>
<dbReference type="OMA" id="DWSAHSQ"/>
<dbReference type="InterPro" id="IPR011993">
    <property type="entry name" value="PH-like_dom_sf"/>
</dbReference>
<reference evidence="3" key="2">
    <citation type="submission" date="2015-02" db="UniProtKB">
        <authorList>
            <consortium name="EnsemblMetazoa"/>
        </authorList>
    </citation>
    <scope>IDENTIFICATION</scope>
</reference>
<sequence length="254" mass="28924">MNNDKEELEKQQEPEPEPVYSETNKVVPAKIAMQQINDKYDRLRSQEPIVVPINDNDLMQIEMFFQSHKTNVHVCPSLVNVYVAGPLGVSETPVWELKYTGILVLLLDRGETKARSRRQIRLAVAERGTGFVLWQDVINNLSNYAVHDPTFHTMYLSTDHRCMVGFSFDEATAAKQLIEKIDRLTSDPANISLSGPPTTKKNKTKRCKREKIKLPKKTDISSPCCFQHVTRLDMADRPNLYSLSTMTSAKEISE</sequence>
<dbReference type="GO" id="GO:0006357">
    <property type="term" value="P:regulation of transcription by RNA polymerase II"/>
    <property type="evidence" value="ECO:0007669"/>
    <property type="project" value="InterPro"/>
</dbReference>